<dbReference type="Gene3D" id="3.40.50.150">
    <property type="entry name" value="Vaccinia Virus protein VP39"/>
    <property type="match status" value="1"/>
</dbReference>
<proteinExistence type="predicted"/>
<dbReference type="Pfam" id="PF13578">
    <property type="entry name" value="Methyltransf_24"/>
    <property type="match status" value="1"/>
</dbReference>
<accession>A0A1M5NNR1</accession>
<dbReference type="EMBL" id="FQVN01000016">
    <property type="protein sequence ID" value="SHG91127.1"/>
    <property type="molecule type" value="Genomic_DNA"/>
</dbReference>
<dbReference type="AlphaFoldDB" id="A0A1M5NNR1"/>
<dbReference type="GO" id="GO:0008168">
    <property type="term" value="F:methyltransferase activity"/>
    <property type="evidence" value="ECO:0007669"/>
    <property type="project" value="UniProtKB-KW"/>
</dbReference>
<evidence type="ECO:0000313" key="2">
    <source>
        <dbReference type="Proteomes" id="UP000184501"/>
    </source>
</evidence>
<name>A0A1M5NNR1_STRHI</name>
<gene>
    <name evidence="1" type="ORF">SAMN05444320_11655</name>
</gene>
<dbReference type="GO" id="GO:0032259">
    <property type="term" value="P:methylation"/>
    <property type="evidence" value="ECO:0007669"/>
    <property type="project" value="UniProtKB-KW"/>
</dbReference>
<dbReference type="STRING" id="2017.SAMN05444320_11655"/>
<keyword evidence="1" id="KW-0808">Transferase</keyword>
<evidence type="ECO:0000313" key="1">
    <source>
        <dbReference type="EMBL" id="SHG91127.1"/>
    </source>
</evidence>
<dbReference type="RefSeq" id="WP_073489696.1">
    <property type="nucleotide sequence ID" value="NZ_FQVN01000016.1"/>
</dbReference>
<keyword evidence="2" id="KW-1185">Reference proteome</keyword>
<organism evidence="1 2">
    <name type="scientific">Streptoalloteichus hindustanus</name>
    <dbReference type="NCBI Taxonomy" id="2017"/>
    <lineage>
        <taxon>Bacteria</taxon>
        <taxon>Bacillati</taxon>
        <taxon>Actinomycetota</taxon>
        <taxon>Actinomycetes</taxon>
        <taxon>Pseudonocardiales</taxon>
        <taxon>Pseudonocardiaceae</taxon>
        <taxon>Streptoalloteichus</taxon>
    </lineage>
</organism>
<reference evidence="1 2" key="1">
    <citation type="submission" date="2016-11" db="EMBL/GenBank/DDBJ databases">
        <authorList>
            <person name="Jaros S."/>
            <person name="Januszkiewicz K."/>
            <person name="Wedrychowicz H."/>
        </authorList>
    </citation>
    <scope>NUCLEOTIDE SEQUENCE [LARGE SCALE GENOMIC DNA]</scope>
    <source>
        <strain evidence="1 2">DSM 44523</strain>
    </source>
</reference>
<dbReference type="Proteomes" id="UP000184501">
    <property type="component" value="Unassembled WGS sequence"/>
</dbReference>
<keyword evidence="1" id="KW-0489">Methyltransferase</keyword>
<sequence length="270" mass="30799">MDNRIESRTRPRLLPLTHVVRHGARRLVERTIVKRVGYPTMGHLLRHDAPLHLTASSFVEGVAGRDGLARYRKELDALDTEWRERAETTADLPYPRHFDVEDESARTLYLLARAVRPEHVLETGVANGRSTWWILRALRRNGRGRLHSFDVRGDVGGYLSAEERDGWDLRLLRSRSRRSWSAALASLPPLDLFVHDSHHTYGWQWLEYTGALSRLRPGSVLASDDADASYAFSAFCERHTLQPHYLFDRRKVFAAARTPATPADAQTSDA</sequence>
<dbReference type="InterPro" id="IPR029063">
    <property type="entry name" value="SAM-dependent_MTases_sf"/>
</dbReference>
<protein>
    <submittedName>
        <fullName evidence="1">Methyltransferase domain-containing protein</fullName>
    </submittedName>
</protein>
<dbReference type="SUPFAM" id="SSF53335">
    <property type="entry name" value="S-adenosyl-L-methionine-dependent methyltransferases"/>
    <property type="match status" value="1"/>
</dbReference>